<reference evidence="1" key="1">
    <citation type="submission" date="2020-05" db="EMBL/GenBank/DDBJ databases">
        <authorList>
            <person name="Chiriac C."/>
            <person name="Salcher M."/>
            <person name="Ghai R."/>
            <person name="Kavagutti S V."/>
        </authorList>
    </citation>
    <scope>NUCLEOTIDE SEQUENCE</scope>
</reference>
<sequence>MIASYSTMPTRVNFRDPLLLFTFTLSPSWYAPSRAVSVSSAISVPPTGRRPSFTFHTDNSPELTVAPNVGAVGRSIGSPFFPMTTASSVMLA</sequence>
<protein>
    <submittedName>
        <fullName evidence="1">Unannotated protein</fullName>
    </submittedName>
</protein>
<evidence type="ECO:0000313" key="1">
    <source>
        <dbReference type="EMBL" id="CAB4823711.1"/>
    </source>
</evidence>
<organism evidence="1">
    <name type="scientific">freshwater metagenome</name>
    <dbReference type="NCBI Taxonomy" id="449393"/>
    <lineage>
        <taxon>unclassified sequences</taxon>
        <taxon>metagenomes</taxon>
        <taxon>ecological metagenomes</taxon>
    </lineage>
</organism>
<dbReference type="AlphaFoldDB" id="A0A6J6ZTD5"/>
<proteinExistence type="predicted"/>
<name>A0A6J6ZTD5_9ZZZZ</name>
<dbReference type="EMBL" id="CAFAAV010000115">
    <property type="protein sequence ID" value="CAB4823711.1"/>
    <property type="molecule type" value="Genomic_DNA"/>
</dbReference>
<gene>
    <name evidence="1" type="ORF">UFOPK3099_01541</name>
</gene>
<accession>A0A6J6ZTD5</accession>